<dbReference type="OrthoDB" id="8479681at2"/>
<keyword evidence="2" id="KW-1185">Reference proteome</keyword>
<dbReference type="AlphaFoldDB" id="A0A2P1P9E2"/>
<dbReference type="Pfam" id="PF12100">
    <property type="entry name" value="DUF3576"/>
    <property type="match status" value="1"/>
</dbReference>
<protein>
    <recommendedName>
        <fullName evidence="3">DUF3576 domain-containing protein</fullName>
    </recommendedName>
</protein>
<dbReference type="EMBL" id="CP027845">
    <property type="protein sequence ID" value="AVP87873.1"/>
    <property type="molecule type" value="Genomic_DNA"/>
</dbReference>
<evidence type="ECO:0008006" key="3">
    <source>
        <dbReference type="Google" id="ProtNLM"/>
    </source>
</evidence>
<sequence>MSKIYLAIIFLITIPFTCLSNDQYPKPSHEKKIDEMGSIIGGDGIRINNSEKPRKKHHQPRKDYHKALWQAAMEYLGPRHIISSHYEGGSIVTDWYHEGGHETKVLILIKGRNLSDKAISVKVWSRLHSKEARHNIGRKAELEKEIKEAILKMAKEHLA</sequence>
<accession>A0A2P1P9E2</accession>
<dbReference type="InterPro" id="IPR021959">
    <property type="entry name" value="DUF3576"/>
</dbReference>
<name>A0A2P1P9E2_9RICK</name>
<proteinExistence type="predicted"/>
<dbReference type="KEGG" id="ptc:phytr_9450"/>
<organism evidence="1 2">
    <name type="scientific">Candidatus Phycorickettsia trachydisci</name>
    <dbReference type="NCBI Taxonomy" id="2115978"/>
    <lineage>
        <taxon>Bacteria</taxon>
        <taxon>Pseudomonadati</taxon>
        <taxon>Pseudomonadota</taxon>
        <taxon>Alphaproteobacteria</taxon>
        <taxon>Rickettsiales</taxon>
        <taxon>Rickettsiaceae</taxon>
        <taxon>Candidatus Phycorickettsia</taxon>
    </lineage>
</organism>
<dbReference type="RefSeq" id="WP_106874715.1">
    <property type="nucleotide sequence ID" value="NZ_CP027845.1"/>
</dbReference>
<evidence type="ECO:0000313" key="1">
    <source>
        <dbReference type="EMBL" id="AVP87873.1"/>
    </source>
</evidence>
<reference evidence="1 2" key="1">
    <citation type="submission" date="2018-03" db="EMBL/GenBank/DDBJ databases">
        <title>A gene transfer event suggests a long-term partnership between eustigmatophyte algae and a novel lineage of endosymbiotic bacteria.</title>
        <authorList>
            <person name="Yurchenko T."/>
            <person name="Sevcikova T."/>
            <person name="Pribyl P."/>
            <person name="El Karkouri K."/>
            <person name="Klimes V."/>
            <person name="Amaral R."/>
            <person name="Zbrankova V."/>
            <person name="Kim E."/>
            <person name="Raoult D."/>
            <person name="Santos L.M.A."/>
            <person name="Elias M."/>
        </authorList>
    </citation>
    <scope>NUCLEOTIDE SEQUENCE [LARGE SCALE GENOMIC DNA]</scope>
    <source>
        <strain evidence="1">CCALA 838</strain>
    </source>
</reference>
<evidence type="ECO:0000313" key="2">
    <source>
        <dbReference type="Proteomes" id="UP000241762"/>
    </source>
</evidence>
<gene>
    <name evidence="1" type="ORF">phytr_9450</name>
</gene>
<dbReference type="Proteomes" id="UP000241762">
    <property type="component" value="Chromosome"/>
</dbReference>